<dbReference type="GO" id="GO:0042773">
    <property type="term" value="P:ATP synthesis coupled electron transport"/>
    <property type="evidence" value="ECO:0007669"/>
    <property type="project" value="TreeGrafter"/>
</dbReference>
<dbReference type="PANTHER" id="PTHR22888">
    <property type="entry name" value="CYTOCHROME C OXIDASE, SUBUNIT II"/>
    <property type="match status" value="1"/>
</dbReference>
<evidence type="ECO:0000256" key="11">
    <source>
        <dbReference type="ARBA" id="ARBA00022989"/>
    </source>
</evidence>
<dbReference type="CDD" id="cd13915">
    <property type="entry name" value="CuRO_HCO_II_like_2"/>
    <property type="match status" value="1"/>
</dbReference>
<evidence type="ECO:0000256" key="16">
    <source>
        <dbReference type="ARBA" id="ARBA00031399"/>
    </source>
</evidence>
<evidence type="ECO:0000256" key="18">
    <source>
        <dbReference type="PROSITE-ProRule" id="PRU00433"/>
    </source>
</evidence>
<evidence type="ECO:0000259" key="21">
    <source>
        <dbReference type="PROSITE" id="PS51007"/>
    </source>
</evidence>
<feature type="domain" description="Cytochrome c" evidence="21">
    <location>
        <begin position="215"/>
        <end position="309"/>
    </location>
</feature>
<keyword evidence="5 18" id="KW-0349">Heme</keyword>
<dbReference type="OrthoDB" id="9773456at2"/>
<evidence type="ECO:0000256" key="15">
    <source>
        <dbReference type="ARBA" id="ARBA00024688"/>
    </source>
</evidence>
<evidence type="ECO:0000256" key="2">
    <source>
        <dbReference type="ARBA" id="ARBA00007866"/>
    </source>
</evidence>
<dbReference type="PROSITE" id="PS51007">
    <property type="entry name" value="CYTC"/>
    <property type="match status" value="1"/>
</dbReference>
<keyword evidence="6" id="KW-0679">Respiratory chain</keyword>
<dbReference type="GO" id="GO:0020037">
    <property type="term" value="F:heme binding"/>
    <property type="evidence" value="ECO:0007669"/>
    <property type="project" value="InterPro"/>
</dbReference>
<evidence type="ECO:0000256" key="8">
    <source>
        <dbReference type="ARBA" id="ARBA00022723"/>
    </source>
</evidence>
<dbReference type="Gene3D" id="2.60.40.420">
    <property type="entry name" value="Cupredoxins - blue copper proteins"/>
    <property type="match status" value="1"/>
</dbReference>
<keyword evidence="4" id="KW-0813">Transport</keyword>
<evidence type="ECO:0000313" key="23">
    <source>
        <dbReference type="Proteomes" id="UP000032487"/>
    </source>
</evidence>
<comment type="catalytic activity">
    <reaction evidence="17">
        <text>4 Fe(II)-[cytochrome c] + O2 + 8 H(+)(in) = 4 Fe(III)-[cytochrome c] + 2 H2O + 4 H(+)(out)</text>
        <dbReference type="Rhea" id="RHEA:11436"/>
        <dbReference type="Rhea" id="RHEA-COMP:10350"/>
        <dbReference type="Rhea" id="RHEA-COMP:14399"/>
        <dbReference type="ChEBI" id="CHEBI:15377"/>
        <dbReference type="ChEBI" id="CHEBI:15378"/>
        <dbReference type="ChEBI" id="CHEBI:15379"/>
        <dbReference type="ChEBI" id="CHEBI:29033"/>
        <dbReference type="ChEBI" id="CHEBI:29034"/>
        <dbReference type="EC" id="7.1.1.9"/>
    </reaction>
</comment>
<evidence type="ECO:0000256" key="14">
    <source>
        <dbReference type="ARBA" id="ARBA00023136"/>
    </source>
</evidence>
<keyword evidence="8 18" id="KW-0479">Metal-binding</keyword>
<dbReference type="InterPro" id="IPR036909">
    <property type="entry name" value="Cyt_c-like_dom_sf"/>
</dbReference>
<comment type="subcellular location">
    <subcellularLocation>
        <location evidence="1">Membrane</location>
        <topology evidence="1">Multi-pass membrane protein</topology>
    </subcellularLocation>
</comment>
<evidence type="ECO:0000256" key="17">
    <source>
        <dbReference type="ARBA" id="ARBA00047816"/>
    </source>
</evidence>
<dbReference type="Pfam" id="PF00116">
    <property type="entry name" value="COX2"/>
    <property type="match status" value="1"/>
</dbReference>
<dbReference type="InterPro" id="IPR008972">
    <property type="entry name" value="Cupredoxin"/>
</dbReference>
<protein>
    <recommendedName>
        <fullName evidence="3">cytochrome-c oxidase</fullName>
        <ecNumber evidence="3">7.1.1.9</ecNumber>
    </recommendedName>
    <alternativeName>
        <fullName evidence="16">Cytochrome aa3 subunit 2</fullName>
    </alternativeName>
</protein>
<evidence type="ECO:0000256" key="9">
    <source>
        <dbReference type="ARBA" id="ARBA00022967"/>
    </source>
</evidence>
<dbReference type="Proteomes" id="UP000032487">
    <property type="component" value="Unassembled WGS sequence"/>
</dbReference>
<evidence type="ECO:0000256" key="3">
    <source>
        <dbReference type="ARBA" id="ARBA00012949"/>
    </source>
</evidence>
<dbReference type="InterPro" id="IPR002429">
    <property type="entry name" value="CcO_II-like_C"/>
</dbReference>
<evidence type="ECO:0000256" key="1">
    <source>
        <dbReference type="ARBA" id="ARBA00004141"/>
    </source>
</evidence>
<organism evidence="22 23">
    <name type="scientific">Stutzerimonas stutzeri</name>
    <name type="common">Pseudomonas stutzeri</name>
    <dbReference type="NCBI Taxonomy" id="316"/>
    <lineage>
        <taxon>Bacteria</taxon>
        <taxon>Pseudomonadati</taxon>
        <taxon>Pseudomonadota</taxon>
        <taxon>Gammaproteobacteria</taxon>
        <taxon>Pseudomonadales</taxon>
        <taxon>Pseudomonadaceae</taxon>
        <taxon>Stutzerimonas</taxon>
    </lineage>
</organism>
<dbReference type="PROSITE" id="PS00078">
    <property type="entry name" value="COX2"/>
    <property type="match status" value="1"/>
</dbReference>
<dbReference type="GO" id="GO:0016020">
    <property type="term" value="C:membrane"/>
    <property type="evidence" value="ECO:0007669"/>
    <property type="project" value="UniProtKB-SubCell"/>
</dbReference>
<reference evidence="22 23" key="1">
    <citation type="submission" date="2015-02" db="EMBL/GenBank/DDBJ databases">
        <title>Draft genome sequence of Pseudomonas stutzeri NT0128 isolated from wheat (Triticum turgidum) rhizosphere.</title>
        <authorList>
            <person name="Tovi N."/>
            <person name="Frenk S."/>
            <person name="Hadar Y."/>
            <person name="Minz D."/>
        </authorList>
    </citation>
    <scope>NUCLEOTIDE SEQUENCE [LARGE SCALE GENOMIC DNA]</scope>
    <source>
        <strain evidence="22 23">NT0128</strain>
    </source>
</reference>
<evidence type="ECO:0000256" key="10">
    <source>
        <dbReference type="ARBA" id="ARBA00022982"/>
    </source>
</evidence>
<gene>
    <name evidence="22" type="ORF">UF78_08615</name>
</gene>
<dbReference type="InterPro" id="IPR009056">
    <property type="entry name" value="Cyt_c-like_dom"/>
</dbReference>
<dbReference type="InterPro" id="IPR036257">
    <property type="entry name" value="Cyt_c_oxidase_su2_TM_sf"/>
</dbReference>
<dbReference type="InterPro" id="IPR001505">
    <property type="entry name" value="Copper_CuA"/>
</dbReference>
<dbReference type="Gene3D" id="1.10.287.90">
    <property type="match status" value="1"/>
</dbReference>
<dbReference type="RefSeq" id="WP_045161703.1">
    <property type="nucleotide sequence ID" value="NZ_JYHV01000014.1"/>
</dbReference>
<dbReference type="NCBIfam" id="TIGR02866">
    <property type="entry name" value="CoxB"/>
    <property type="match status" value="1"/>
</dbReference>
<sequence length="322" mass="36086">MNEAFVRFWPQTASNYAGNVDWLVFAFTGMMMFFVVPVFVLLVLFSFRYRKGTQVPRDHRPRGSMKVEMTWIALPFVGAMVIYLVSAKLYYEVRTPPPDAMEIQVVGKQWMWKFQHPGGQREINTLHVPVDQPIKLNMISQDVIHSLYFPALRVKQDLLPGRYTQLWFKATKTGRFQAYCAEYCGTDHSRMLADLVILPAQEYAAWLEQAGTSESLADQGGALFRQFGCSGCHGAANVAHAPNLVGLYGRRVALQNGESVLADDGYIRDSILLPNKQVVAGFEPIMPSFDNVLDEEAVLRLTAYIKSLGHVGEGGQDAADQP</sequence>
<evidence type="ECO:0000256" key="4">
    <source>
        <dbReference type="ARBA" id="ARBA00022448"/>
    </source>
</evidence>
<evidence type="ECO:0000256" key="19">
    <source>
        <dbReference type="SAM" id="Phobius"/>
    </source>
</evidence>
<dbReference type="EC" id="7.1.1.9" evidence="3"/>
<dbReference type="PROSITE" id="PS50857">
    <property type="entry name" value="COX2_CUA"/>
    <property type="match status" value="1"/>
</dbReference>
<comment type="caution">
    <text evidence="22">The sequence shown here is derived from an EMBL/GenBank/DDBJ whole genome shotgun (WGS) entry which is preliminary data.</text>
</comment>
<dbReference type="InterPro" id="IPR014222">
    <property type="entry name" value="Cyt_c_oxidase_su2"/>
</dbReference>
<dbReference type="PATRIC" id="fig|316.101.peg.1440"/>
<feature type="transmembrane region" description="Helical" evidence="19">
    <location>
        <begin position="70"/>
        <end position="91"/>
    </location>
</feature>
<evidence type="ECO:0000256" key="12">
    <source>
        <dbReference type="ARBA" id="ARBA00023004"/>
    </source>
</evidence>
<dbReference type="SUPFAM" id="SSF49503">
    <property type="entry name" value="Cupredoxins"/>
    <property type="match status" value="1"/>
</dbReference>
<proteinExistence type="inferred from homology"/>
<dbReference type="SUPFAM" id="SSF46626">
    <property type="entry name" value="Cytochrome c"/>
    <property type="match status" value="1"/>
</dbReference>
<feature type="domain" description="Cytochrome oxidase subunit II copper A binding" evidence="20">
    <location>
        <begin position="98"/>
        <end position="209"/>
    </location>
</feature>
<comment type="function">
    <text evidence="15">Subunits I and II form the functional core of the enzyme complex. Electrons originating in cytochrome c are transferred via heme a and Cu(A) to the binuclear center formed by heme a3 and Cu(B).</text>
</comment>
<feature type="transmembrane region" description="Helical" evidence="19">
    <location>
        <begin position="22"/>
        <end position="49"/>
    </location>
</feature>
<dbReference type="GO" id="GO:0005507">
    <property type="term" value="F:copper ion binding"/>
    <property type="evidence" value="ECO:0007669"/>
    <property type="project" value="InterPro"/>
</dbReference>
<dbReference type="GO" id="GO:0004129">
    <property type="term" value="F:cytochrome-c oxidase activity"/>
    <property type="evidence" value="ECO:0007669"/>
    <property type="project" value="UniProtKB-EC"/>
</dbReference>
<dbReference type="AlphaFoldDB" id="A0A0D9AQ83"/>
<keyword evidence="7 19" id="KW-0812">Transmembrane</keyword>
<keyword evidence="10" id="KW-0249">Electron transport</keyword>
<comment type="similarity">
    <text evidence="2">Belongs to the cytochrome c oxidase subunit 2 family.</text>
</comment>
<dbReference type="EMBL" id="JYHV01000014">
    <property type="protein sequence ID" value="KJH82887.1"/>
    <property type="molecule type" value="Genomic_DNA"/>
</dbReference>
<dbReference type="SUPFAM" id="SSF81464">
    <property type="entry name" value="Cytochrome c oxidase subunit II-like, transmembrane region"/>
    <property type="match status" value="1"/>
</dbReference>
<keyword evidence="14 19" id="KW-0472">Membrane</keyword>
<evidence type="ECO:0000256" key="6">
    <source>
        <dbReference type="ARBA" id="ARBA00022660"/>
    </source>
</evidence>
<evidence type="ECO:0000256" key="13">
    <source>
        <dbReference type="ARBA" id="ARBA00023008"/>
    </source>
</evidence>
<dbReference type="InterPro" id="IPR045187">
    <property type="entry name" value="CcO_II"/>
</dbReference>
<keyword evidence="13" id="KW-0186">Copper</keyword>
<accession>A0A0D9AQ83</accession>
<name>A0A0D9AQ83_STUST</name>
<evidence type="ECO:0000313" key="22">
    <source>
        <dbReference type="EMBL" id="KJH82887.1"/>
    </source>
</evidence>
<keyword evidence="11 19" id="KW-1133">Transmembrane helix</keyword>
<dbReference type="Pfam" id="PF00034">
    <property type="entry name" value="Cytochrom_C"/>
    <property type="match status" value="1"/>
</dbReference>
<evidence type="ECO:0000259" key="20">
    <source>
        <dbReference type="PROSITE" id="PS50857"/>
    </source>
</evidence>
<dbReference type="PANTHER" id="PTHR22888:SF9">
    <property type="entry name" value="CYTOCHROME C OXIDASE SUBUNIT 2"/>
    <property type="match status" value="1"/>
</dbReference>
<evidence type="ECO:0000256" key="7">
    <source>
        <dbReference type="ARBA" id="ARBA00022692"/>
    </source>
</evidence>
<keyword evidence="9" id="KW-1278">Translocase</keyword>
<keyword evidence="12 18" id="KW-0408">Iron</keyword>
<evidence type="ECO:0000256" key="5">
    <source>
        <dbReference type="ARBA" id="ARBA00022617"/>
    </source>
</evidence>
<dbReference type="GO" id="GO:0016491">
    <property type="term" value="F:oxidoreductase activity"/>
    <property type="evidence" value="ECO:0007669"/>
    <property type="project" value="InterPro"/>
</dbReference>